<dbReference type="AlphaFoldDB" id="A0A8S9RVC0"/>
<comment type="caution">
    <text evidence="2">The sequence shown here is derived from an EMBL/GenBank/DDBJ whole genome shotgun (WGS) entry which is preliminary data.</text>
</comment>
<accession>A0A8S9RVC0</accession>
<evidence type="ECO:0000313" key="3">
    <source>
        <dbReference type="Proteomes" id="UP000712600"/>
    </source>
</evidence>
<organism evidence="2 3">
    <name type="scientific">Brassica cretica</name>
    <name type="common">Mustard</name>
    <dbReference type="NCBI Taxonomy" id="69181"/>
    <lineage>
        <taxon>Eukaryota</taxon>
        <taxon>Viridiplantae</taxon>
        <taxon>Streptophyta</taxon>
        <taxon>Embryophyta</taxon>
        <taxon>Tracheophyta</taxon>
        <taxon>Spermatophyta</taxon>
        <taxon>Magnoliopsida</taxon>
        <taxon>eudicotyledons</taxon>
        <taxon>Gunneridae</taxon>
        <taxon>Pentapetalae</taxon>
        <taxon>rosids</taxon>
        <taxon>malvids</taxon>
        <taxon>Brassicales</taxon>
        <taxon>Brassicaceae</taxon>
        <taxon>Brassiceae</taxon>
        <taxon>Brassica</taxon>
    </lineage>
</organism>
<evidence type="ECO:0000313" key="2">
    <source>
        <dbReference type="EMBL" id="KAF3584717.1"/>
    </source>
</evidence>
<protein>
    <submittedName>
        <fullName evidence="2">Uncharacterized protein</fullName>
    </submittedName>
</protein>
<feature type="region of interest" description="Disordered" evidence="1">
    <location>
        <begin position="1"/>
        <end position="58"/>
    </location>
</feature>
<name>A0A8S9RVC0_BRACR</name>
<sequence>MKVGKRDLGQPADRCGLSRFRPGTEQARPARPAILRVLNSPDQTRPTPNPYKPMGKDTCPSQERYEFIEWRIPHGSSFFHARLVQMVRMLWKKVSARQYGVLTTRARRNADEEDNGSRYEVTSHCARCAIHCSRAVS</sequence>
<reference evidence="2" key="1">
    <citation type="submission" date="2019-12" db="EMBL/GenBank/DDBJ databases">
        <title>Genome sequencing and annotation of Brassica cretica.</title>
        <authorList>
            <person name="Studholme D.J."/>
            <person name="Sarris P."/>
        </authorList>
    </citation>
    <scope>NUCLEOTIDE SEQUENCE</scope>
    <source>
        <strain evidence="2">PFS-109/04</strain>
        <tissue evidence="2">Leaf</tissue>
    </source>
</reference>
<dbReference type="EMBL" id="QGKX02000088">
    <property type="protein sequence ID" value="KAF3584717.1"/>
    <property type="molecule type" value="Genomic_DNA"/>
</dbReference>
<evidence type="ECO:0000256" key="1">
    <source>
        <dbReference type="SAM" id="MobiDB-lite"/>
    </source>
</evidence>
<dbReference type="Proteomes" id="UP000712600">
    <property type="component" value="Unassembled WGS sequence"/>
</dbReference>
<proteinExistence type="predicted"/>
<gene>
    <name evidence="2" type="ORF">F2Q69_00029780</name>
</gene>